<keyword evidence="3" id="KW-1185">Reference proteome</keyword>
<name>A0A7W5B3Q6_9BACL</name>
<evidence type="ECO:0000313" key="2">
    <source>
        <dbReference type="EMBL" id="MBB3113865.1"/>
    </source>
</evidence>
<gene>
    <name evidence="2" type="ORF">FHS18_005980</name>
</gene>
<sequence>MTGMHPYHFEKMHQHQQAELQRQHRNTWMLSDQIPKHPVLSRVTSRIAELFRGKSEKALKRKAYLVLEEMLQHENEELRLRAAEIILRRPSNKLSPRPLSRS</sequence>
<evidence type="ECO:0000256" key="1">
    <source>
        <dbReference type="SAM" id="MobiDB-lite"/>
    </source>
</evidence>
<reference evidence="2 3" key="1">
    <citation type="submission" date="2020-08" db="EMBL/GenBank/DDBJ databases">
        <title>Genomic Encyclopedia of Type Strains, Phase III (KMG-III): the genomes of soil and plant-associated and newly described type strains.</title>
        <authorList>
            <person name="Whitman W."/>
        </authorList>
    </citation>
    <scope>NUCLEOTIDE SEQUENCE [LARGE SCALE GENOMIC DNA]</scope>
    <source>
        <strain evidence="2 3">CECT 5862</strain>
    </source>
</reference>
<organism evidence="2 3">
    <name type="scientific">Paenibacillus phyllosphaerae</name>
    <dbReference type="NCBI Taxonomy" id="274593"/>
    <lineage>
        <taxon>Bacteria</taxon>
        <taxon>Bacillati</taxon>
        <taxon>Bacillota</taxon>
        <taxon>Bacilli</taxon>
        <taxon>Bacillales</taxon>
        <taxon>Paenibacillaceae</taxon>
        <taxon>Paenibacillus</taxon>
    </lineage>
</organism>
<dbReference type="RefSeq" id="WP_183603935.1">
    <property type="nucleotide sequence ID" value="NZ_JACHXK010000023.1"/>
</dbReference>
<comment type="caution">
    <text evidence="2">The sequence shown here is derived from an EMBL/GenBank/DDBJ whole genome shotgun (WGS) entry which is preliminary data.</text>
</comment>
<accession>A0A7W5B3Q6</accession>
<feature type="region of interest" description="Disordered" evidence="1">
    <location>
        <begin position="1"/>
        <end position="23"/>
    </location>
</feature>
<proteinExistence type="predicted"/>
<evidence type="ECO:0000313" key="3">
    <source>
        <dbReference type="Proteomes" id="UP000570361"/>
    </source>
</evidence>
<dbReference type="EMBL" id="JACHXK010000023">
    <property type="protein sequence ID" value="MBB3113865.1"/>
    <property type="molecule type" value="Genomic_DNA"/>
</dbReference>
<dbReference type="AlphaFoldDB" id="A0A7W5B3Q6"/>
<protein>
    <submittedName>
        <fullName evidence="2">Uncharacterized protein</fullName>
    </submittedName>
</protein>
<dbReference type="Proteomes" id="UP000570361">
    <property type="component" value="Unassembled WGS sequence"/>
</dbReference>